<evidence type="ECO:0000259" key="2">
    <source>
        <dbReference type="Pfam" id="PF09791"/>
    </source>
</evidence>
<dbReference type="InterPro" id="IPR019180">
    <property type="entry name" value="Oxidoreductase-like_N"/>
</dbReference>
<dbReference type="OrthoDB" id="10064411at2759"/>
<feature type="region of interest" description="Disordered" evidence="1">
    <location>
        <begin position="40"/>
        <end position="108"/>
    </location>
</feature>
<dbReference type="PANTHER" id="PTHR21193">
    <property type="entry name" value="OXIDOREDUCTASE-LIKE DOMAIN-CONTAINING PROTEIN 1"/>
    <property type="match status" value="1"/>
</dbReference>
<accession>A0A433U578</accession>
<comment type="caution">
    <text evidence="3">The sequence shown here is derived from an EMBL/GenBank/DDBJ whole genome shotgun (WGS) entry which is preliminary data.</text>
</comment>
<evidence type="ECO:0000313" key="4">
    <source>
        <dbReference type="Proteomes" id="UP000271974"/>
    </source>
</evidence>
<reference evidence="3 4" key="1">
    <citation type="submission" date="2019-01" db="EMBL/GenBank/DDBJ databases">
        <title>A draft genome assembly of the solar-powered sea slug Elysia chlorotica.</title>
        <authorList>
            <person name="Cai H."/>
            <person name="Li Q."/>
            <person name="Fang X."/>
            <person name="Li J."/>
            <person name="Curtis N.E."/>
            <person name="Altenburger A."/>
            <person name="Shibata T."/>
            <person name="Feng M."/>
            <person name="Maeda T."/>
            <person name="Schwartz J.A."/>
            <person name="Shigenobu S."/>
            <person name="Lundholm N."/>
            <person name="Nishiyama T."/>
            <person name="Yang H."/>
            <person name="Hasebe M."/>
            <person name="Li S."/>
            <person name="Pierce S.K."/>
            <person name="Wang J."/>
        </authorList>
    </citation>
    <scope>NUCLEOTIDE SEQUENCE [LARGE SCALE GENOMIC DNA]</scope>
    <source>
        <strain evidence="3">EC2010</strain>
        <tissue evidence="3">Whole organism of an adult</tissue>
    </source>
</reference>
<feature type="compositionally biased region" description="Polar residues" evidence="1">
    <location>
        <begin position="40"/>
        <end position="76"/>
    </location>
</feature>
<dbReference type="Pfam" id="PF09791">
    <property type="entry name" value="Oxidored-like"/>
    <property type="match status" value="1"/>
</dbReference>
<dbReference type="STRING" id="188477.A0A433U578"/>
<organism evidence="3 4">
    <name type="scientific">Elysia chlorotica</name>
    <name type="common">Eastern emerald elysia</name>
    <name type="synonym">Sea slug</name>
    <dbReference type="NCBI Taxonomy" id="188477"/>
    <lineage>
        <taxon>Eukaryota</taxon>
        <taxon>Metazoa</taxon>
        <taxon>Spiralia</taxon>
        <taxon>Lophotrochozoa</taxon>
        <taxon>Mollusca</taxon>
        <taxon>Gastropoda</taxon>
        <taxon>Heterobranchia</taxon>
        <taxon>Euthyneura</taxon>
        <taxon>Panpulmonata</taxon>
        <taxon>Sacoglossa</taxon>
        <taxon>Placobranchoidea</taxon>
        <taxon>Plakobranchidae</taxon>
        <taxon>Elysia</taxon>
    </lineage>
</organism>
<name>A0A433U578_ELYCH</name>
<sequence>MTKLQNLSRLCSSLQSKLLNKKASLVHLSEWRSISTSNSYRVENNDNSSQSGTDDATNITEGSTNSVSVKEQSFITEQDVDYPLKSSEKTNASSSSVTEDQSSDSFSRKLEEEKILQKACDTGSPSALKTMKVVPGKGQPPEPPITCCGTGCANCVWIVYAEELRDYYKDGGEQAKQALEKIDDPSLKAFIKLELGLR</sequence>
<evidence type="ECO:0000313" key="3">
    <source>
        <dbReference type="EMBL" id="RUS88943.1"/>
    </source>
</evidence>
<keyword evidence="4" id="KW-1185">Reference proteome</keyword>
<dbReference type="Proteomes" id="UP000271974">
    <property type="component" value="Unassembled WGS sequence"/>
</dbReference>
<protein>
    <recommendedName>
        <fullName evidence="2">Oxidoreductase-like domain-containing protein</fullName>
    </recommendedName>
</protein>
<feature type="domain" description="Oxidoreductase-like" evidence="2">
    <location>
        <begin position="139"/>
        <end position="170"/>
    </location>
</feature>
<dbReference type="GO" id="GO:0005739">
    <property type="term" value="C:mitochondrion"/>
    <property type="evidence" value="ECO:0007669"/>
    <property type="project" value="TreeGrafter"/>
</dbReference>
<dbReference type="PANTHER" id="PTHR21193:SF3">
    <property type="entry name" value="OXIDOREDUCTASE-LIKE DOMAIN-CONTAINING PROTEIN 1"/>
    <property type="match status" value="1"/>
</dbReference>
<dbReference type="EMBL" id="RQTK01000070">
    <property type="protein sequence ID" value="RUS88943.1"/>
    <property type="molecule type" value="Genomic_DNA"/>
</dbReference>
<gene>
    <name evidence="3" type="ORF">EGW08_003279</name>
</gene>
<dbReference type="InterPro" id="IPR039251">
    <property type="entry name" value="OXLD1"/>
</dbReference>
<feature type="compositionally biased region" description="Low complexity" evidence="1">
    <location>
        <begin position="89"/>
        <end position="105"/>
    </location>
</feature>
<dbReference type="AlphaFoldDB" id="A0A433U578"/>
<evidence type="ECO:0000256" key="1">
    <source>
        <dbReference type="SAM" id="MobiDB-lite"/>
    </source>
</evidence>
<proteinExistence type="predicted"/>